<dbReference type="Pfam" id="PF22600">
    <property type="entry name" value="MTPAP-like_central"/>
    <property type="match status" value="1"/>
</dbReference>
<evidence type="ECO:0000256" key="5">
    <source>
        <dbReference type="ARBA" id="ARBA00012472"/>
    </source>
</evidence>
<comment type="similarity">
    <text evidence="4">Belongs to the DNA polymerase type-B-like family.</text>
</comment>
<evidence type="ECO:0000256" key="2">
    <source>
        <dbReference type="ARBA" id="ARBA00001946"/>
    </source>
</evidence>
<evidence type="ECO:0000256" key="11">
    <source>
        <dbReference type="SAM" id="MobiDB-lite"/>
    </source>
</evidence>
<dbReference type="OrthoDB" id="407432at2759"/>
<keyword evidence="6" id="KW-0963">Cytoplasm</keyword>
<keyword evidence="9" id="KW-0460">Magnesium</keyword>
<comment type="subcellular location">
    <subcellularLocation>
        <location evidence="3">Cytoplasm</location>
    </subcellularLocation>
</comment>
<feature type="region of interest" description="Disordered" evidence="11">
    <location>
        <begin position="275"/>
        <end position="308"/>
    </location>
</feature>
<dbReference type="Gene3D" id="1.10.1410.10">
    <property type="match status" value="1"/>
</dbReference>
<feature type="region of interest" description="Disordered" evidence="11">
    <location>
        <begin position="23"/>
        <end position="50"/>
    </location>
</feature>
<proteinExistence type="inferred from homology"/>
<accession>A0A5A7PEB4</accession>
<dbReference type="FunFam" id="1.10.1410.10:FF:000018">
    <property type="entry name" value="Terminal uridylyltransferase cid1"/>
    <property type="match status" value="1"/>
</dbReference>
<dbReference type="Proteomes" id="UP000325081">
    <property type="component" value="Unassembled WGS sequence"/>
</dbReference>
<reference evidence="15" key="1">
    <citation type="journal article" date="2019" name="Curr. Biol.">
        <title>Genome Sequence of Striga asiatica Provides Insight into the Evolution of Plant Parasitism.</title>
        <authorList>
            <person name="Yoshida S."/>
            <person name="Kim S."/>
            <person name="Wafula E.K."/>
            <person name="Tanskanen J."/>
            <person name="Kim Y.M."/>
            <person name="Honaas L."/>
            <person name="Yang Z."/>
            <person name="Spallek T."/>
            <person name="Conn C.E."/>
            <person name="Ichihashi Y."/>
            <person name="Cheong K."/>
            <person name="Cui S."/>
            <person name="Der J.P."/>
            <person name="Gundlach H."/>
            <person name="Jiao Y."/>
            <person name="Hori C."/>
            <person name="Ishida J.K."/>
            <person name="Kasahara H."/>
            <person name="Kiba T."/>
            <person name="Kim M.S."/>
            <person name="Koo N."/>
            <person name="Laohavisit A."/>
            <person name="Lee Y.H."/>
            <person name="Lumba S."/>
            <person name="McCourt P."/>
            <person name="Mortimer J.C."/>
            <person name="Mutuku J.M."/>
            <person name="Nomura T."/>
            <person name="Sasaki-Sekimoto Y."/>
            <person name="Seto Y."/>
            <person name="Wang Y."/>
            <person name="Wakatake T."/>
            <person name="Sakakibara H."/>
            <person name="Demura T."/>
            <person name="Yamaguchi S."/>
            <person name="Yoneyama K."/>
            <person name="Manabe R.I."/>
            <person name="Nelson D.C."/>
            <person name="Schulman A.H."/>
            <person name="Timko M.P."/>
            <person name="dePamphilis C.W."/>
            <person name="Choi D."/>
            <person name="Shirasu K."/>
        </authorList>
    </citation>
    <scope>NUCLEOTIDE SEQUENCE [LARGE SCALE GENOMIC DNA]</scope>
    <source>
        <strain evidence="15">cv. UVA1</strain>
    </source>
</reference>
<dbReference type="GO" id="GO:0005737">
    <property type="term" value="C:cytoplasm"/>
    <property type="evidence" value="ECO:0007669"/>
    <property type="project" value="UniProtKB-SubCell"/>
</dbReference>
<protein>
    <recommendedName>
        <fullName evidence="5">RNA uridylyltransferase</fullName>
        <ecNumber evidence="5">2.7.7.52</ecNumber>
    </recommendedName>
</protein>
<dbReference type="GO" id="GO:0061157">
    <property type="term" value="P:mRNA destabilization"/>
    <property type="evidence" value="ECO:0007669"/>
    <property type="project" value="UniProtKB-ARBA"/>
</dbReference>
<evidence type="ECO:0000259" key="12">
    <source>
        <dbReference type="Pfam" id="PF03828"/>
    </source>
</evidence>
<feature type="region of interest" description="Disordered" evidence="11">
    <location>
        <begin position="194"/>
        <end position="213"/>
    </location>
</feature>
<dbReference type="Pfam" id="PF03828">
    <property type="entry name" value="PAP_assoc"/>
    <property type="match status" value="1"/>
</dbReference>
<feature type="region of interest" description="Disordered" evidence="11">
    <location>
        <begin position="221"/>
        <end position="260"/>
    </location>
</feature>
<comment type="cofactor">
    <cofactor evidence="2">
        <name>Mg(2+)</name>
        <dbReference type="ChEBI" id="CHEBI:18420"/>
    </cofactor>
</comment>
<evidence type="ECO:0000256" key="10">
    <source>
        <dbReference type="ARBA" id="ARBA00049105"/>
    </source>
</evidence>
<dbReference type="FunFam" id="3.30.460.10:FF:000067">
    <property type="entry name" value="Terminal uridylyltransferase cid1"/>
    <property type="match status" value="1"/>
</dbReference>
<feature type="domain" description="Poly(A) RNA polymerase mitochondrial-like central palm" evidence="13">
    <location>
        <begin position="471"/>
        <end position="597"/>
    </location>
</feature>
<dbReference type="SUPFAM" id="SSF81301">
    <property type="entry name" value="Nucleotidyltransferase"/>
    <property type="match status" value="1"/>
</dbReference>
<name>A0A5A7PEB4_STRAF</name>
<evidence type="ECO:0000256" key="9">
    <source>
        <dbReference type="ARBA" id="ARBA00022842"/>
    </source>
</evidence>
<dbReference type="GO" id="GO:0000956">
    <property type="term" value="P:nuclear-transcribed mRNA catabolic process"/>
    <property type="evidence" value="ECO:0007669"/>
    <property type="project" value="UniProtKB-ARBA"/>
</dbReference>
<dbReference type="InterPro" id="IPR002058">
    <property type="entry name" value="PAP_assoc"/>
</dbReference>
<evidence type="ECO:0000313" key="15">
    <source>
        <dbReference type="Proteomes" id="UP000325081"/>
    </source>
</evidence>
<gene>
    <name evidence="14" type="ORF">STAS_07259</name>
</gene>
<dbReference type="Gene3D" id="3.30.460.10">
    <property type="entry name" value="Beta Polymerase, domain 2"/>
    <property type="match status" value="1"/>
</dbReference>
<comment type="caution">
    <text evidence="14">The sequence shown here is derived from an EMBL/GenBank/DDBJ whole genome shotgun (WGS) entry which is preliminary data.</text>
</comment>
<evidence type="ECO:0000256" key="7">
    <source>
        <dbReference type="ARBA" id="ARBA00022679"/>
    </source>
</evidence>
<keyword evidence="8" id="KW-0479">Metal-binding</keyword>
<dbReference type="GO" id="GO:0031123">
    <property type="term" value="P:RNA 3'-end processing"/>
    <property type="evidence" value="ECO:0007669"/>
    <property type="project" value="TreeGrafter"/>
</dbReference>
<evidence type="ECO:0000256" key="8">
    <source>
        <dbReference type="ARBA" id="ARBA00022723"/>
    </source>
</evidence>
<dbReference type="InterPro" id="IPR043519">
    <property type="entry name" value="NT_sf"/>
</dbReference>
<feature type="compositionally biased region" description="Basic residues" evidence="11">
    <location>
        <begin position="235"/>
        <end position="244"/>
    </location>
</feature>
<evidence type="ECO:0000259" key="13">
    <source>
        <dbReference type="Pfam" id="PF22600"/>
    </source>
</evidence>
<evidence type="ECO:0000256" key="4">
    <source>
        <dbReference type="ARBA" id="ARBA00008593"/>
    </source>
</evidence>
<keyword evidence="7" id="KW-0808">Transferase</keyword>
<feature type="compositionally biased region" description="Polar residues" evidence="11">
    <location>
        <begin position="29"/>
        <end position="45"/>
    </location>
</feature>
<dbReference type="GO" id="GO:0050265">
    <property type="term" value="F:RNA uridylyltransferase activity"/>
    <property type="evidence" value="ECO:0007669"/>
    <property type="project" value="UniProtKB-EC"/>
</dbReference>
<feature type="domain" description="PAP-associated" evidence="12">
    <location>
        <begin position="686"/>
        <end position="745"/>
    </location>
</feature>
<comment type="cofactor">
    <cofactor evidence="1">
        <name>Mn(2+)</name>
        <dbReference type="ChEBI" id="CHEBI:29035"/>
    </cofactor>
</comment>
<dbReference type="PANTHER" id="PTHR12271:SF40">
    <property type="entry name" value="POLY(A) RNA POLYMERASE GLD2"/>
    <property type="match status" value="1"/>
</dbReference>
<dbReference type="SUPFAM" id="SSF81631">
    <property type="entry name" value="PAP/OAS1 substrate-binding domain"/>
    <property type="match status" value="1"/>
</dbReference>
<evidence type="ECO:0000256" key="1">
    <source>
        <dbReference type="ARBA" id="ARBA00001936"/>
    </source>
</evidence>
<sequence length="787" mass="88690">MNFGRGGDAPPANGGDFLLQLLRRPQNPSPNTQTSRQHPSQTPSQDPAVAAVGPTIPAFYLPHAAALPIDGRGVPYVAWNNSNSPPFAPHNYCRQNPNANPILNPDLSSSLGGFSNSQHQFKLQSGRAPAIDDTRKLGPYAGNHISPHQLQGHNLIFGSLNPDLPQDNVGDVLRQSLYGNNKPAKSHLEERLGMDRRPNSHPVNPVEVNGGARGNSTAFRGCEHEKSSNSNNRLNRGHNGKHKVVGPVAEPPGFSRNAKNVKSREYGFGWRTSDRNARKAKVSSGDMYKKDRLSNQLESPGPPAGSNFQSVRAVDIEKSIMNLHCYEPEELRYDGGDKMGRDRRVSEMDCLDQLVDSLALEDNSSEKRLEDESDKKKHCRDKLVVMCCYVGMTHLPLLSVLWTPELRLVLTVKLWLSFSPQSFEDLTFALCNQDYRSDKRGQWIMGQRMRIVRSRTTCRNDINRLHAPFLTVFESLIPAEEEKLKQKQLLTVLEKLVGKEWPEARLYLYGSCANSFGFPKSDIDVCLQMDLGNNDKSEVLLKLAEILQSDNLQNVQALIRARVPVVKLMDPATGISCDICLNNMLAVVNTKLLHDYACIDVRLRQLAFIVKHWAKSRGVNQTYQGTLSSYAYVLMCIHFLQQRRPAILPCLQGMETTYFTTVENVECAYFDQVEKLQNYGSQNGESIAQLVWAFFHYWAYCHDYANDVISVRTGITLSKRTKDWTRRIGNDRHLICIEDPFELSHDLGRVVDKHSIRVIREEFERAAEIMQYDSNPCVTLFKPYAPS</sequence>
<evidence type="ECO:0000256" key="6">
    <source>
        <dbReference type="ARBA" id="ARBA00022490"/>
    </source>
</evidence>
<dbReference type="CDD" id="cd05402">
    <property type="entry name" value="NT_PAP_TUTase"/>
    <property type="match status" value="1"/>
</dbReference>
<dbReference type="AlphaFoldDB" id="A0A5A7PEB4"/>
<dbReference type="GO" id="GO:0046872">
    <property type="term" value="F:metal ion binding"/>
    <property type="evidence" value="ECO:0007669"/>
    <property type="project" value="UniProtKB-KW"/>
</dbReference>
<dbReference type="PANTHER" id="PTHR12271">
    <property type="entry name" value="POLY A POLYMERASE CID PAP -RELATED"/>
    <property type="match status" value="1"/>
</dbReference>
<keyword evidence="15" id="KW-1185">Reference proteome</keyword>
<comment type="catalytic activity">
    <reaction evidence="10">
        <text>RNA(n) + UTP = RNA(n)-3'-uridine ribonucleotide + diphosphate</text>
        <dbReference type="Rhea" id="RHEA:14785"/>
        <dbReference type="Rhea" id="RHEA-COMP:14527"/>
        <dbReference type="Rhea" id="RHEA-COMP:17348"/>
        <dbReference type="ChEBI" id="CHEBI:33019"/>
        <dbReference type="ChEBI" id="CHEBI:46398"/>
        <dbReference type="ChEBI" id="CHEBI:140395"/>
        <dbReference type="ChEBI" id="CHEBI:173116"/>
        <dbReference type="EC" id="2.7.7.52"/>
    </reaction>
</comment>
<dbReference type="GO" id="GO:0010628">
    <property type="term" value="P:positive regulation of gene expression"/>
    <property type="evidence" value="ECO:0007669"/>
    <property type="project" value="UniProtKB-ARBA"/>
</dbReference>
<evidence type="ECO:0000313" key="14">
    <source>
        <dbReference type="EMBL" id="GER31273.1"/>
    </source>
</evidence>
<dbReference type="InterPro" id="IPR054708">
    <property type="entry name" value="MTPAP-like_central"/>
</dbReference>
<dbReference type="EC" id="2.7.7.52" evidence="5"/>
<evidence type="ECO:0000256" key="3">
    <source>
        <dbReference type="ARBA" id="ARBA00004496"/>
    </source>
</evidence>
<organism evidence="14 15">
    <name type="scientific">Striga asiatica</name>
    <name type="common">Asiatic witchweed</name>
    <name type="synonym">Buchnera asiatica</name>
    <dbReference type="NCBI Taxonomy" id="4170"/>
    <lineage>
        <taxon>Eukaryota</taxon>
        <taxon>Viridiplantae</taxon>
        <taxon>Streptophyta</taxon>
        <taxon>Embryophyta</taxon>
        <taxon>Tracheophyta</taxon>
        <taxon>Spermatophyta</taxon>
        <taxon>Magnoliopsida</taxon>
        <taxon>eudicotyledons</taxon>
        <taxon>Gunneridae</taxon>
        <taxon>Pentapetalae</taxon>
        <taxon>asterids</taxon>
        <taxon>lamiids</taxon>
        <taxon>Lamiales</taxon>
        <taxon>Orobanchaceae</taxon>
        <taxon>Buchnereae</taxon>
        <taxon>Striga</taxon>
    </lineage>
</organism>
<dbReference type="EMBL" id="BKCP01004439">
    <property type="protein sequence ID" value="GER31273.1"/>
    <property type="molecule type" value="Genomic_DNA"/>
</dbReference>